<feature type="domain" description="TadE-like" evidence="2">
    <location>
        <begin position="12"/>
        <end position="54"/>
    </location>
</feature>
<keyword evidence="1" id="KW-0472">Membrane</keyword>
<evidence type="ECO:0000313" key="4">
    <source>
        <dbReference type="Proteomes" id="UP000824633"/>
    </source>
</evidence>
<protein>
    <recommendedName>
        <fullName evidence="2">TadE-like domain-containing protein</fullName>
    </recommendedName>
</protein>
<reference evidence="4" key="1">
    <citation type="submission" date="2021-07" db="EMBL/GenBank/DDBJ databases">
        <title>Complete genome sequencing of a Clostridium isolate.</title>
        <authorList>
            <person name="Ueki A."/>
            <person name="Tonouchi A."/>
        </authorList>
    </citation>
    <scope>NUCLEOTIDE SEQUENCE [LARGE SCALE GENOMIC DNA]</scope>
    <source>
        <strain evidence="4">C5S11</strain>
    </source>
</reference>
<dbReference type="Pfam" id="PF07811">
    <property type="entry name" value="TadE"/>
    <property type="match status" value="1"/>
</dbReference>
<evidence type="ECO:0000313" key="3">
    <source>
        <dbReference type="EMBL" id="BCZ45579.1"/>
    </source>
</evidence>
<sequence>MVTIKKLKNQKGQALVEFTIVLPILMLLIMGIFQFGMMLNAYITIGNAAREGARTGIIGSTDAEIRNLIISTSPSLEPENLVVSITPNVTNRIAGGTLTVNVTYNYKLTVPIISSLFNNVIVLNGQTSMRVE</sequence>
<name>A0ABM7T9E0_9CLOT</name>
<evidence type="ECO:0000256" key="1">
    <source>
        <dbReference type="SAM" id="Phobius"/>
    </source>
</evidence>
<keyword evidence="1" id="KW-1133">Transmembrane helix</keyword>
<proteinExistence type="predicted"/>
<dbReference type="RefSeq" id="WP_224037159.1">
    <property type="nucleotide sequence ID" value="NZ_AP024849.1"/>
</dbReference>
<dbReference type="InterPro" id="IPR012495">
    <property type="entry name" value="TadE-like_dom"/>
</dbReference>
<keyword evidence="1" id="KW-0812">Transmembrane</keyword>
<gene>
    <name evidence="3" type="ORF">psyc5s11_16460</name>
</gene>
<keyword evidence="4" id="KW-1185">Reference proteome</keyword>
<dbReference type="Proteomes" id="UP000824633">
    <property type="component" value="Chromosome"/>
</dbReference>
<feature type="transmembrane region" description="Helical" evidence="1">
    <location>
        <begin position="20"/>
        <end position="45"/>
    </location>
</feature>
<organism evidence="3 4">
    <name type="scientific">Clostridium gelidum</name>
    <dbReference type="NCBI Taxonomy" id="704125"/>
    <lineage>
        <taxon>Bacteria</taxon>
        <taxon>Bacillati</taxon>
        <taxon>Bacillota</taxon>
        <taxon>Clostridia</taxon>
        <taxon>Eubacteriales</taxon>
        <taxon>Clostridiaceae</taxon>
        <taxon>Clostridium</taxon>
    </lineage>
</organism>
<accession>A0ABM7T9E0</accession>
<dbReference type="EMBL" id="AP024849">
    <property type="protein sequence ID" value="BCZ45579.1"/>
    <property type="molecule type" value="Genomic_DNA"/>
</dbReference>
<evidence type="ECO:0000259" key="2">
    <source>
        <dbReference type="Pfam" id="PF07811"/>
    </source>
</evidence>